<dbReference type="InterPro" id="IPR018607">
    <property type="entry name" value="Ctf8"/>
</dbReference>
<feature type="compositionally biased region" description="Low complexity" evidence="7">
    <location>
        <begin position="271"/>
        <end position="282"/>
    </location>
</feature>
<dbReference type="GeneID" id="37025452"/>
<proteinExistence type="inferred from homology"/>
<dbReference type="STRING" id="1569628.A0A316US45"/>
<dbReference type="GO" id="GO:0003677">
    <property type="term" value="F:DNA binding"/>
    <property type="evidence" value="ECO:0007669"/>
    <property type="project" value="UniProtKB-KW"/>
</dbReference>
<organism evidence="8 9">
    <name type="scientific">Jaminaea rosea</name>
    <dbReference type="NCBI Taxonomy" id="1569628"/>
    <lineage>
        <taxon>Eukaryota</taxon>
        <taxon>Fungi</taxon>
        <taxon>Dikarya</taxon>
        <taxon>Basidiomycota</taxon>
        <taxon>Ustilaginomycotina</taxon>
        <taxon>Exobasidiomycetes</taxon>
        <taxon>Microstromatales</taxon>
        <taxon>Microstromatales incertae sedis</taxon>
        <taxon>Jaminaea</taxon>
    </lineage>
</organism>
<keyword evidence="3" id="KW-0238">DNA-binding</keyword>
<evidence type="ECO:0000256" key="2">
    <source>
        <dbReference type="ARBA" id="ARBA00022705"/>
    </source>
</evidence>
<evidence type="ECO:0000256" key="1">
    <source>
        <dbReference type="ARBA" id="ARBA00004123"/>
    </source>
</evidence>
<evidence type="ECO:0000256" key="4">
    <source>
        <dbReference type="ARBA" id="ARBA00023242"/>
    </source>
</evidence>
<feature type="region of interest" description="Disordered" evidence="7">
    <location>
        <begin position="1"/>
        <end position="45"/>
    </location>
</feature>
<dbReference type="GO" id="GO:0007064">
    <property type="term" value="P:mitotic sister chromatid cohesion"/>
    <property type="evidence" value="ECO:0007669"/>
    <property type="project" value="InterPro"/>
</dbReference>
<keyword evidence="2" id="KW-0235">DNA replication</keyword>
<dbReference type="RefSeq" id="XP_025362752.1">
    <property type="nucleotide sequence ID" value="XM_025503629.1"/>
</dbReference>
<evidence type="ECO:0000256" key="5">
    <source>
        <dbReference type="ARBA" id="ARBA00023306"/>
    </source>
</evidence>
<name>A0A316US45_9BASI</name>
<comment type="similarity">
    <text evidence="6">Belongs to the CTF8 family.</text>
</comment>
<dbReference type="GO" id="GO:0006260">
    <property type="term" value="P:DNA replication"/>
    <property type="evidence" value="ECO:0007669"/>
    <property type="project" value="UniProtKB-KW"/>
</dbReference>
<feature type="compositionally biased region" description="Polar residues" evidence="7">
    <location>
        <begin position="32"/>
        <end position="41"/>
    </location>
</feature>
<dbReference type="AlphaFoldDB" id="A0A316US45"/>
<dbReference type="Pfam" id="PF09696">
    <property type="entry name" value="Ctf8"/>
    <property type="match status" value="1"/>
</dbReference>
<evidence type="ECO:0000313" key="8">
    <source>
        <dbReference type="EMBL" id="PWN28140.1"/>
    </source>
</evidence>
<evidence type="ECO:0000256" key="6">
    <source>
        <dbReference type="ARBA" id="ARBA00038447"/>
    </source>
</evidence>
<dbReference type="OrthoDB" id="121932at2759"/>
<dbReference type="GO" id="GO:0031390">
    <property type="term" value="C:Ctf18 RFC-like complex"/>
    <property type="evidence" value="ECO:0007669"/>
    <property type="project" value="InterPro"/>
</dbReference>
<feature type="compositionally biased region" description="Basic and acidic residues" evidence="7">
    <location>
        <begin position="166"/>
        <end position="175"/>
    </location>
</feature>
<dbReference type="PANTHER" id="PTHR28605">
    <property type="entry name" value="CTF8, CHROMOSOME TRANSMISSION FIDELITY FACTOR 8 HOMOLOG (S. CEREVISIAE)"/>
    <property type="match status" value="1"/>
</dbReference>
<feature type="compositionally biased region" description="Polar residues" evidence="7">
    <location>
        <begin position="156"/>
        <end position="165"/>
    </location>
</feature>
<gene>
    <name evidence="8" type="ORF">BDZ90DRAFT_163504</name>
</gene>
<dbReference type="PANTHER" id="PTHR28605:SF1">
    <property type="entry name" value="CHROMOSOME TRANSMISSION FIDELITY FACTOR 8"/>
    <property type="match status" value="1"/>
</dbReference>
<keyword evidence="5" id="KW-0131">Cell cycle</keyword>
<dbReference type="EMBL" id="KZ819666">
    <property type="protein sequence ID" value="PWN28140.1"/>
    <property type="molecule type" value="Genomic_DNA"/>
</dbReference>
<evidence type="ECO:0000256" key="3">
    <source>
        <dbReference type="ARBA" id="ARBA00023125"/>
    </source>
</evidence>
<evidence type="ECO:0000256" key="7">
    <source>
        <dbReference type="SAM" id="MobiDB-lite"/>
    </source>
</evidence>
<dbReference type="Proteomes" id="UP000245884">
    <property type="component" value="Unassembled WGS sequence"/>
</dbReference>
<protein>
    <submittedName>
        <fullName evidence="8">Uncharacterized protein</fullName>
    </submittedName>
</protein>
<sequence>MVRIHLNLAPASVGPSSSKRRRLNGAGVDPDQGSSAASSSVPRPLLALSPNGELVLIELQGSLEMEDQGGAEGESSTIGELIWGEGREDKPTLVLSHHRLEGKLATLSKPLAVIEKRKRVDQEEEDVDREDGRDGGVGEAPKNNGHGAAGDAASGPLSSSSTTIHASKEEEEARRLPTAAADDDEDDALRLSALLADSDDEDNRDARIKRQRHADPVSPTAERRGKLGGKTSIRNGELGRPPASNRSEPAVRAGAERQGEEQTAMPQTTDPRSSPPLRSSSPAPVPAPLHLGSSIDYSSPPATPQRAAPEHRANDDDEDEGDRTITAPPTASVPNGNKAADLTSRARRTRQTATYYDVVCIIRKKVLFSKRPEPLVHGVGDGARLC</sequence>
<feature type="region of interest" description="Disordered" evidence="7">
    <location>
        <begin position="106"/>
        <end position="347"/>
    </location>
</feature>
<keyword evidence="9" id="KW-1185">Reference proteome</keyword>
<accession>A0A316US45</accession>
<reference evidence="8 9" key="1">
    <citation type="journal article" date="2018" name="Mol. Biol. Evol.">
        <title>Broad Genomic Sampling Reveals a Smut Pathogenic Ancestry of the Fungal Clade Ustilaginomycotina.</title>
        <authorList>
            <person name="Kijpornyongpan T."/>
            <person name="Mondo S.J."/>
            <person name="Barry K."/>
            <person name="Sandor L."/>
            <person name="Lee J."/>
            <person name="Lipzen A."/>
            <person name="Pangilinan J."/>
            <person name="LaButti K."/>
            <person name="Hainaut M."/>
            <person name="Henrissat B."/>
            <person name="Grigoriev I.V."/>
            <person name="Spatafora J.W."/>
            <person name="Aime M.C."/>
        </authorList>
    </citation>
    <scope>NUCLEOTIDE SEQUENCE [LARGE SCALE GENOMIC DNA]</scope>
    <source>
        <strain evidence="8 9">MCA 5214</strain>
    </source>
</reference>
<keyword evidence="4" id="KW-0539">Nucleus</keyword>
<evidence type="ECO:0000313" key="9">
    <source>
        <dbReference type="Proteomes" id="UP000245884"/>
    </source>
</evidence>
<comment type="subcellular location">
    <subcellularLocation>
        <location evidence="1">Nucleus</location>
    </subcellularLocation>
</comment>